<comment type="similarity">
    <text evidence="1">Belongs to the bacterial solute-binding protein 3 family.</text>
</comment>
<protein>
    <submittedName>
        <fullName evidence="5">Transporter substrate-binding domain-containing protein</fullName>
    </submittedName>
</protein>
<evidence type="ECO:0000259" key="4">
    <source>
        <dbReference type="SMART" id="SM00062"/>
    </source>
</evidence>
<dbReference type="EMBL" id="CP062804">
    <property type="protein sequence ID" value="QOT81176.1"/>
    <property type="molecule type" value="Genomic_DNA"/>
</dbReference>
<accession>A0A643FZK4</accession>
<name>A0A643FZK4_9BURK</name>
<proteinExistence type="inferred from homology"/>
<dbReference type="GeneID" id="98404781"/>
<dbReference type="PANTHER" id="PTHR30085:SF6">
    <property type="entry name" value="ABC TRANSPORTER GLUTAMINE-BINDING PROTEIN GLNH"/>
    <property type="match status" value="1"/>
</dbReference>
<evidence type="ECO:0000256" key="1">
    <source>
        <dbReference type="ARBA" id="ARBA00010333"/>
    </source>
</evidence>
<gene>
    <name evidence="5" type="ORF">F7R26_027930</name>
</gene>
<dbReference type="PANTHER" id="PTHR30085">
    <property type="entry name" value="AMINO ACID ABC TRANSPORTER PERMEASE"/>
    <property type="match status" value="1"/>
</dbReference>
<dbReference type="GO" id="GO:0030288">
    <property type="term" value="C:outer membrane-bounded periplasmic space"/>
    <property type="evidence" value="ECO:0007669"/>
    <property type="project" value="TreeGrafter"/>
</dbReference>
<sequence length="279" mass="30494">MNSVFRLPFVPRIAAAALLCLAAGAAHADATLDKIRQRGKLVVGVILPGPPFGTIDPATQKHIGYNVELSEGVARGLGVTLETIQVQPSNRVQFLQQGKVDILIANMQWTQERSEILSFVPTPFEEVGGAAIARKGSGIARWEDTKGKPVCVSQGSNFTKPLAEQYGAQIKAFRGQPESLLALRGGNCVAAVHVSPTLRDLVENNADWKDYEIVSPRDLIPSPSVIWVRRGEADTQAAIDRIVQDWHRTGWLIAVEKKNGMTPTPLLRQLHEKFRKTPA</sequence>
<dbReference type="SMART" id="SM00062">
    <property type="entry name" value="PBPb"/>
    <property type="match status" value="1"/>
</dbReference>
<dbReference type="RefSeq" id="WP_150984587.1">
    <property type="nucleotide sequence ID" value="NZ_CP062804.1"/>
</dbReference>
<keyword evidence="2" id="KW-0813">Transport</keyword>
<dbReference type="InterPro" id="IPR051455">
    <property type="entry name" value="Bact_solute-bind_prot3"/>
</dbReference>
<evidence type="ECO:0000313" key="5">
    <source>
        <dbReference type="EMBL" id="QOT81176.1"/>
    </source>
</evidence>
<dbReference type="InterPro" id="IPR001638">
    <property type="entry name" value="Solute-binding_3/MltF_N"/>
</dbReference>
<evidence type="ECO:0000313" key="6">
    <source>
        <dbReference type="Proteomes" id="UP000397656"/>
    </source>
</evidence>
<dbReference type="Proteomes" id="UP000397656">
    <property type="component" value="Chromosome 2"/>
</dbReference>
<dbReference type="SUPFAM" id="SSF53850">
    <property type="entry name" value="Periplasmic binding protein-like II"/>
    <property type="match status" value="1"/>
</dbReference>
<reference evidence="5 6" key="1">
    <citation type="submission" date="2020-10" db="EMBL/GenBank/DDBJ databases">
        <title>Complete genome sequence of Cupriavidus basilensis CCUG 49340T.</title>
        <authorList>
            <person name="Salva-Serra F."/>
            <person name="Donoso R.A."/>
            <person name="Cho K.H."/>
            <person name="Yoo J.A."/>
            <person name="Lee K."/>
            <person name="Yoon S.-H."/>
            <person name="Perez-Pantoja D."/>
            <person name="Moore E.R.B."/>
        </authorList>
    </citation>
    <scope>NUCLEOTIDE SEQUENCE [LARGE SCALE GENOMIC DNA]</scope>
    <source>
        <strain evidence="6">CCUG 49340</strain>
    </source>
</reference>
<evidence type="ECO:0000256" key="3">
    <source>
        <dbReference type="ARBA" id="ARBA00022729"/>
    </source>
</evidence>
<organism evidence="5 6">
    <name type="scientific">Cupriavidus basilensis</name>
    <dbReference type="NCBI Taxonomy" id="68895"/>
    <lineage>
        <taxon>Bacteria</taxon>
        <taxon>Pseudomonadati</taxon>
        <taxon>Pseudomonadota</taxon>
        <taxon>Betaproteobacteria</taxon>
        <taxon>Burkholderiales</taxon>
        <taxon>Burkholderiaceae</taxon>
        <taxon>Cupriavidus</taxon>
    </lineage>
</organism>
<dbReference type="CDD" id="cd13693">
    <property type="entry name" value="PBP2_polar_AA"/>
    <property type="match status" value="1"/>
</dbReference>
<dbReference type="Pfam" id="PF00497">
    <property type="entry name" value="SBP_bac_3"/>
    <property type="match status" value="1"/>
</dbReference>
<feature type="domain" description="Solute-binding protein family 3/N-terminal" evidence="4">
    <location>
        <begin position="40"/>
        <end position="263"/>
    </location>
</feature>
<dbReference type="GO" id="GO:0006865">
    <property type="term" value="P:amino acid transport"/>
    <property type="evidence" value="ECO:0007669"/>
    <property type="project" value="TreeGrafter"/>
</dbReference>
<dbReference type="Gene3D" id="3.40.190.10">
    <property type="entry name" value="Periplasmic binding protein-like II"/>
    <property type="match status" value="2"/>
</dbReference>
<evidence type="ECO:0000256" key="2">
    <source>
        <dbReference type="ARBA" id="ARBA00022448"/>
    </source>
</evidence>
<dbReference type="AlphaFoldDB" id="A0A643FZK4"/>
<dbReference type="GO" id="GO:0005576">
    <property type="term" value="C:extracellular region"/>
    <property type="evidence" value="ECO:0007669"/>
    <property type="project" value="TreeGrafter"/>
</dbReference>
<keyword evidence="3" id="KW-0732">Signal</keyword>